<evidence type="ECO:0000313" key="1">
    <source>
        <dbReference type="EMBL" id="KAF2655090.1"/>
    </source>
</evidence>
<proteinExistence type="predicted"/>
<evidence type="ECO:0000313" key="2">
    <source>
        <dbReference type="Proteomes" id="UP000799324"/>
    </source>
</evidence>
<accession>A0A6A6T5Q7</accession>
<name>A0A6A6T5Q7_9PLEO</name>
<keyword evidence="2" id="KW-1185">Reference proteome</keyword>
<dbReference type="Proteomes" id="UP000799324">
    <property type="component" value="Unassembled WGS sequence"/>
</dbReference>
<sequence length="100" mass="11647">MKTARILGRHLLSQACLTTCNNTRPANARPVSDPEDLTIQSLAYYTLCIVAAEWVEYVGVMQYCFKQYEYNHSQLPTLSLDKFDKDPRELQSWRRRTMVS</sequence>
<organism evidence="1 2">
    <name type="scientific">Lophiostoma macrostomum CBS 122681</name>
    <dbReference type="NCBI Taxonomy" id="1314788"/>
    <lineage>
        <taxon>Eukaryota</taxon>
        <taxon>Fungi</taxon>
        <taxon>Dikarya</taxon>
        <taxon>Ascomycota</taxon>
        <taxon>Pezizomycotina</taxon>
        <taxon>Dothideomycetes</taxon>
        <taxon>Pleosporomycetidae</taxon>
        <taxon>Pleosporales</taxon>
        <taxon>Lophiostomataceae</taxon>
        <taxon>Lophiostoma</taxon>
    </lineage>
</organism>
<gene>
    <name evidence="1" type="ORF">K491DRAFT_716595</name>
</gene>
<reference evidence="1" key="1">
    <citation type="journal article" date="2020" name="Stud. Mycol.">
        <title>101 Dothideomycetes genomes: a test case for predicting lifestyles and emergence of pathogens.</title>
        <authorList>
            <person name="Haridas S."/>
            <person name="Albert R."/>
            <person name="Binder M."/>
            <person name="Bloem J."/>
            <person name="Labutti K."/>
            <person name="Salamov A."/>
            <person name="Andreopoulos B."/>
            <person name="Baker S."/>
            <person name="Barry K."/>
            <person name="Bills G."/>
            <person name="Bluhm B."/>
            <person name="Cannon C."/>
            <person name="Castanera R."/>
            <person name="Culley D."/>
            <person name="Daum C."/>
            <person name="Ezra D."/>
            <person name="Gonzalez J."/>
            <person name="Henrissat B."/>
            <person name="Kuo A."/>
            <person name="Liang C."/>
            <person name="Lipzen A."/>
            <person name="Lutzoni F."/>
            <person name="Magnuson J."/>
            <person name="Mondo S."/>
            <person name="Nolan M."/>
            <person name="Ohm R."/>
            <person name="Pangilinan J."/>
            <person name="Park H.-J."/>
            <person name="Ramirez L."/>
            <person name="Alfaro M."/>
            <person name="Sun H."/>
            <person name="Tritt A."/>
            <person name="Yoshinaga Y."/>
            <person name="Zwiers L.-H."/>
            <person name="Turgeon B."/>
            <person name="Goodwin S."/>
            <person name="Spatafora J."/>
            <person name="Crous P."/>
            <person name="Grigoriev I."/>
        </authorList>
    </citation>
    <scope>NUCLEOTIDE SEQUENCE</scope>
    <source>
        <strain evidence="1">CBS 122681</strain>
    </source>
</reference>
<dbReference type="EMBL" id="MU004354">
    <property type="protein sequence ID" value="KAF2655090.1"/>
    <property type="molecule type" value="Genomic_DNA"/>
</dbReference>
<protein>
    <submittedName>
        <fullName evidence="1">Uncharacterized protein</fullName>
    </submittedName>
</protein>
<dbReference type="AlphaFoldDB" id="A0A6A6T5Q7"/>
<dbReference type="OrthoDB" id="3231000at2759"/>